<dbReference type="Gene3D" id="1.20.120.520">
    <property type="entry name" value="nmb1532 protein domain like"/>
    <property type="match status" value="1"/>
</dbReference>
<dbReference type="Proteomes" id="UP000181951">
    <property type="component" value="Unassembled WGS sequence"/>
</dbReference>
<reference evidence="2 3" key="1">
    <citation type="submission" date="2016-10" db="EMBL/GenBank/DDBJ databases">
        <authorList>
            <person name="de Groot N.N."/>
        </authorList>
    </citation>
    <scope>NUCLEOTIDE SEQUENCE [LARGE SCALE GENOMIC DNA]</scope>
    <source>
        <strain evidence="2 3">CGMCC 4.2026</strain>
    </source>
</reference>
<dbReference type="RefSeq" id="WP_069463180.1">
    <property type="nucleotide sequence ID" value="NZ_FODD01000002.1"/>
</dbReference>
<dbReference type="AlphaFoldDB" id="A0A1H8EFM4"/>
<accession>A0A1H8EFM4</accession>
<keyword evidence="3" id="KW-1185">Reference proteome</keyword>
<feature type="domain" description="Hemerythrin-like" evidence="1">
    <location>
        <begin position="18"/>
        <end position="140"/>
    </location>
</feature>
<name>A0A1H8EFM4_9ACTN</name>
<dbReference type="Pfam" id="PF01814">
    <property type="entry name" value="Hemerythrin"/>
    <property type="match status" value="1"/>
</dbReference>
<evidence type="ECO:0000259" key="1">
    <source>
        <dbReference type="Pfam" id="PF01814"/>
    </source>
</evidence>
<organism evidence="2 3">
    <name type="scientific">Actinacidiphila rubida</name>
    <dbReference type="NCBI Taxonomy" id="310780"/>
    <lineage>
        <taxon>Bacteria</taxon>
        <taxon>Bacillati</taxon>
        <taxon>Actinomycetota</taxon>
        <taxon>Actinomycetes</taxon>
        <taxon>Kitasatosporales</taxon>
        <taxon>Streptomycetaceae</taxon>
        <taxon>Actinacidiphila</taxon>
    </lineage>
</organism>
<proteinExistence type="predicted"/>
<evidence type="ECO:0000313" key="2">
    <source>
        <dbReference type="EMBL" id="SEN18206.1"/>
    </source>
</evidence>
<dbReference type="InterPro" id="IPR012312">
    <property type="entry name" value="Hemerythrin-like"/>
</dbReference>
<dbReference type="OrthoDB" id="5197650at2"/>
<gene>
    <name evidence="2" type="ORF">SAMN05216267_1002176</name>
</gene>
<dbReference type="CDD" id="cd12108">
    <property type="entry name" value="Hr-like"/>
    <property type="match status" value="1"/>
</dbReference>
<dbReference type="EMBL" id="FODD01000002">
    <property type="protein sequence ID" value="SEN18206.1"/>
    <property type="molecule type" value="Genomic_DNA"/>
</dbReference>
<protein>
    <submittedName>
        <fullName evidence="2">Hemerythrin HHE cation binding domain-containing protein</fullName>
    </submittedName>
</protein>
<dbReference type="STRING" id="310780.SAMN05216267_1002176"/>
<evidence type="ECO:0000313" key="3">
    <source>
        <dbReference type="Proteomes" id="UP000181951"/>
    </source>
</evidence>
<sequence>MSTGTGYDTPSKIDFLMMYAAHDAFRRDLARLVAAADSTTGDLTAFRQGWATFERYLTIHHTAEDNSLWPPIRAKVGAVPERLALLDAMEAEHSVLDPLMASIDQQLAGGGTSRLRSTVEELGAALTAHLEHEETQGLPLVDAVLTEKEWNAFSQEQRRAVGFKGGAHFFPWVLDGAPPSVERRVLALVPPPVRFLYRRQWRPKYEKSSPWGPAARG</sequence>